<protein>
    <recommendedName>
        <fullName evidence="11">Endonuclease/exonuclease/phosphatase domain-containing protein</fullName>
    </recommendedName>
</protein>
<comment type="cofactor">
    <cofactor evidence="2">
        <name>Mg(2+)</name>
        <dbReference type="ChEBI" id="CHEBI:18420"/>
    </cofactor>
</comment>
<evidence type="ECO:0000256" key="1">
    <source>
        <dbReference type="ARBA" id="ARBA00001936"/>
    </source>
</evidence>
<dbReference type="PANTHER" id="PTHR15822:SF4">
    <property type="entry name" value="TYROSYL-DNA PHOSPHODIESTERASE 2"/>
    <property type="match status" value="1"/>
</dbReference>
<dbReference type="Pfam" id="PF03372">
    <property type="entry name" value="Exo_endo_phos"/>
    <property type="match status" value="1"/>
</dbReference>
<dbReference type="GO" id="GO:0003697">
    <property type="term" value="F:single-stranded DNA binding"/>
    <property type="evidence" value="ECO:0007669"/>
    <property type="project" value="TreeGrafter"/>
</dbReference>
<reference evidence="12 13" key="1">
    <citation type="submission" date="2024-02" db="EMBL/GenBank/DDBJ databases">
        <title>De novo assembly and annotation of 12 fungi associated with fruit tree decline syndrome in Ontario, Canada.</title>
        <authorList>
            <person name="Sulman M."/>
            <person name="Ellouze W."/>
            <person name="Ilyukhin E."/>
        </authorList>
    </citation>
    <scope>NUCLEOTIDE SEQUENCE [LARGE SCALE GENOMIC DNA]</scope>
    <source>
        <strain evidence="12 13">M11/M66-122</strain>
    </source>
</reference>
<accession>A0AAN9UKQ0</accession>
<comment type="subcellular location">
    <subcellularLocation>
        <location evidence="3">Nucleus</location>
        <location evidence="3">PML body</location>
    </subcellularLocation>
</comment>
<evidence type="ECO:0000256" key="8">
    <source>
        <dbReference type="ARBA" id="ARBA00022842"/>
    </source>
</evidence>
<keyword evidence="5" id="KW-0479">Metal-binding</keyword>
<sequence>MPFPEDRTSTALDHINTLVRELSSTTAVVICIQECTVAHLEAITKSEWIREQFSITDVDSSNWATGHFGTTMLIDRRLPITSCFRIHFAQTLLDRDAHFVDVVGPSTVSGNNMKVVRLCNVHLESFDWETPLRPTQMRIIAKHIHEDGVDGGVVAGDFNSTQPYDRALHTEHDLKDAFLELGGQEDAEDGFTWGLQSPQVMKGDDGPSRLDKVMFRGNSLKLRRFETFGSDVQLSDDSQRAELLRVGCEKPWITDHFGVMAEFQVTTM</sequence>
<evidence type="ECO:0000256" key="2">
    <source>
        <dbReference type="ARBA" id="ARBA00001946"/>
    </source>
</evidence>
<keyword evidence="8" id="KW-0460">Magnesium</keyword>
<dbReference type="EMBL" id="JAKJXP020000084">
    <property type="protein sequence ID" value="KAK7748300.1"/>
    <property type="molecule type" value="Genomic_DNA"/>
</dbReference>
<dbReference type="Proteomes" id="UP001320420">
    <property type="component" value="Unassembled WGS sequence"/>
</dbReference>
<name>A0AAN9UKQ0_9PEZI</name>
<evidence type="ECO:0000256" key="5">
    <source>
        <dbReference type="ARBA" id="ARBA00022723"/>
    </source>
</evidence>
<gene>
    <name evidence="12" type="ORF">SLS62_008761</name>
</gene>
<dbReference type="Gene3D" id="3.60.10.10">
    <property type="entry name" value="Endonuclease/exonuclease/phosphatase"/>
    <property type="match status" value="1"/>
</dbReference>
<dbReference type="GO" id="GO:0070260">
    <property type="term" value="F:5'-tyrosyl-DNA phosphodiesterase activity"/>
    <property type="evidence" value="ECO:0007669"/>
    <property type="project" value="TreeGrafter"/>
</dbReference>
<keyword evidence="4" id="KW-0540">Nuclease</keyword>
<dbReference type="InterPro" id="IPR005135">
    <property type="entry name" value="Endo/exonuclease/phosphatase"/>
</dbReference>
<comment type="caution">
    <text evidence="12">The sequence shown here is derived from an EMBL/GenBank/DDBJ whole genome shotgun (WGS) entry which is preliminary data.</text>
</comment>
<dbReference type="GO" id="GO:0005737">
    <property type="term" value="C:cytoplasm"/>
    <property type="evidence" value="ECO:0007669"/>
    <property type="project" value="TreeGrafter"/>
</dbReference>
<evidence type="ECO:0000256" key="6">
    <source>
        <dbReference type="ARBA" id="ARBA00022763"/>
    </source>
</evidence>
<dbReference type="InterPro" id="IPR036691">
    <property type="entry name" value="Endo/exonu/phosph_ase_sf"/>
</dbReference>
<dbReference type="GO" id="GO:0046872">
    <property type="term" value="F:metal ion binding"/>
    <property type="evidence" value="ECO:0007669"/>
    <property type="project" value="UniProtKB-KW"/>
</dbReference>
<keyword evidence="6" id="KW-0227">DNA damage</keyword>
<dbReference type="SUPFAM" id="SSF56219">
    <property type="entry name" value="DNase I-like"/>
    <property type="match status" value="1"/>
</dbReference>
<evidence type="ECO:0000259" key="11">
    <source>
        <dbReference type="Pfam" id="PF03372"/>
    </source>
</evidence>
<dbReference type="GO" id="GO:0004518">
    <property type="term" value="F:nuclease activity"/>
    <property type="evidence" value="ECO:0007669"/>
    <property type="project" value="UniProtKB-KW"/>
</dbReference>
<dbReference type="InterPro" id="IPR051547">
    <property type="entry name" value="TDP2-like"/>
</dbReference>
<feature type="domain" description="Endonuclease/exonuclease/phosphatase" evidence="11">
    <location>
        <begin position="14"/>
        <end position="256"/>
    </location>
</feature>
<evidence type="ECO:0000256" key="4">
    <source>
        <dbReference type="ARBA" id="ARBA00022722"/>
    </source>
</evidence>
<proteinExistence type="predicted"/>
<keyword evidence="7" id="KW-0378">Hydrolase</keyword>
<organism evidence="12 13">
    <name type="scientific">Diatrype stigma</name>
    <dbReference type="NCBI Taxonomy" id="117547"/>
    <lineage>
        <taxon>Eukaryota</taxon>
        <taxon>Fungi</taxon>
        <taxon>Dikarya</taxon>
        <taxon>Ascomycota</taxon>
        <taxon>Pezizomycotina</taxon>
        <taxon>Sordariomycetes</taxon>
        <taxon>Xylariomycetidae</taxon>
        <taxon>Xylariales</taxon>
        <taxon>Diatrypaceae</taxon>
        <taxon>Diatrype</taxon>
    </lineage>
</organism>
<keyword evidence="10" id="KW-0539">Nucleus</keyword>
<evidence type="ECO:0000256" key="10">
    <source>
        <dbReference type="ARBA" id="ARBA00023242"/>
    </source>
</evidence>
<evidence type="ECO:0000313" key="12">
    <source>
        <dbReference type="EMBL" id="KAK7748300.1"/>
    </source>
</evidence>
<evidence type="ECO:0000256" key="9">
    <source>
        <dbReference type="ARBA" id="ARBA00023204"/>
    </source>
</evidence>
<keyword evidence="9" id="KW-0234">DNA repair</keyword>
<keyword evidence="13" id="KW-1185">Reference proteome</keyword>
<evidence type="ECO:0000256" key="3">
    <source>
        <dbReference type="ARBA" id="ARBA00004322"/>
    </source>
</evidence>
<dbReference type="GO" id="GO:0006302">
    <property type="term" value="P:double-strand break repair"/>
    <property type="evidence" value="ECO:0007669"/>
    <property type="project" value="TreeGrafter"/>
</dbReference>
<dbReference type="AlphaFoldDB" id="A0AAN9UKQ0"/>
<evidence type="ECO:0000313" key="13">
    <source>
        <dbReference type="Proteomes" id="UP001320420"/>
    </source>
</evidence>
<dbReference type="PANTHER" id="PTHR15822">
    <property type="entry name" value="TRAF AND TNF RECEPTOR-ASSOCIATED PROTEIN"/>
    <property type="match status" value="1"/>
</dbReference>
<comment type="cofactor">
    <cofactor evidence="1">
        <name>Mn(2+)</name>
        <dbReference type="ChEBI" id="CHEBI:29035"/>
    </cofactor>
</comment>
<dbReference type="CDD" id="cd09080">
    <property type="entry name" value="TDP2"/>
    <property type="match status" value="1"/>
</dbReference>
<evidence type="ECO:0000256" key="7">
    <source>
        <dbReference type="ARBA" id="ARBA00022801"/>
    </source>
</evidence>